<evidence type="ECO:0000313" key="3">
    <source>
        <dbReference type="Proteomes" id="UP000789396"/>
    </source>
</evidence>
<dbReference type="Proteomes" id="UP000789396">
    <property type="component" value="Unassembled WGS sequence"/>
</dbReference>
<feature type="non-terminal residue" evidence="2">
    <location>
        <position position="1"/>
    </location>
</feature>
<organism evidence="2 3">
    <name type="scientific">Racocetra fulgida</name>
    <dbReference type="NCBI Taxonomy" id="60492"/>
    <lineage>
        <taxon>Eukaryota</taxon>
        <taxon>Fungi</taxon>
        <taxon>Fungi incertae sedis</taxon>
        <taxon>Mucoromycota</taxon>
        <taxon>Glomeromycotina</taxon>
        <taxon>Glomeromycetes</taxon>
        <taxon>Diversisporales</taxon>
        <taxon>Gigasporaceae</taxon>
        <taxon>Racocetra</taxon>
    </lineage>
</organism>
<gene>
    <name evidence="2" type="ORF">RFULGI_LOCUS17348</name>
</gene>
<dbReference type="EMBL" id="CAJVPZ010067442">
    <property type="protein sequence ID" value="CAG8797117.1"/>
    <property type="molecule type" value="Genomic_DNA"/>
</dbReference>
<sequence length="79" mass="8994">MATQTTPQQAQTDSDPLPQASSSKEQESTEVKDIIRERFEKEAQLPIAINGADPEQIDKVKAEIEEYKQNINKMLDEFE</sequence>
<protein>
    <submittedName>
        <fullName evidence="2">16319_t:CDS:1</fullName>
    </submittedName>
</protein>
<dbReference type="AlphaFoldDB" id="A0A9N9JWA3"/>
<evidence type="ECO:0000313" key="2">
    <source>
        <dbReference type="EMBL" id="CAG8797117.1"/>
    </source>
</evidence>
<dbReference type="OrthoDB" id="341898at2759"/>
<feature type="region of interest" description="Disordered" evidence="1">
    <location>
        <begin position="1"/>
        <end position="31"/>
    </location>
</feature>
<name>A0A9N9JWA3_9GLOM</name>
<accession>A0A9N9JWA3</accession>
<keyword evidence="3" id="KW-1185">Reference proteome</keyword>
<proteinExistence type="predicted"/>
<reference evidence="2" key="1">
    <citation type="submission" date="2021-06" db="EMBL/GenBank/DDBJ databases">
        <authorList>
            <person name="Kallberg Y."/>
            <person name="Tangrot J."/>
            <person name="Rosling A."/>
        </authorList>
    </citation>
    <scope>NUCLEOTIDE SEQUENCE</scope>
    <source>
        <strain evidence="2">IN212</strain>
    </source>
</reference>
<feature type="compositionally biased region" description="Low complexity" evidence="1">
    <location>
        <begin position="1"/>
        <end position="12"/>
    </location>
</feature>
<evidence type="ECO:0000256" key="1">
    <source>
        <dbReference type="SAM" id="MobiDB-lite"/>
    </source>
</evidence>
<comment type="caution">
    <text evidence="2">The sequence shown here is derived from an EMBL/GenBank/DDBJ whole genome shotgun (WGS) entry which is preliminary data.</text>
</comment>